<dbReference type="STRING" id="590409.Dd586_2354"/>
<keyword evidence="3" id="KW-0012">Acyltransferase</keyword>
<evidence type="ECO:0000259" key="4">
    <source>
        <dbReference type="Pfam" id="PF00198"/>
    </source>
</evidence>
<feature type="domain" description="2-oxoacid dehydrogenase acyltransferase catalytic" evidence="4">
    <location>
        <begin position="165"/>
        <end position="241"/>
    </location>
</feature>
<dbReference type="InterPro" id="IPR001078">
    <property type="entry name" value="2-oxoacid_DH_actylTfrase"/>
</dbReference>
<reference evidence="5" key="1">
    <citation type="submission" date="2009-12" db="EMBL/GenBank/DDBJ databases">
        <title>Complete sequence of Dickeya dadantii Ech586.</title>
        <authorList>
            <consortium name="US DOE Joint Genome Institute"/>
            <person name="Lucas S."/>
            <person name="Copeland A."/>
            <person name="Lapidus A."/>
            <person name="Glavina del Rio T."/>
            <person name="Tice H."/>
            <person name="Bruce D."/>
            <person name="Goodwin L."/>
            <person name="Pitluck S."/>
            <person name="Munk A.C."/>
            <person name="Brettin T."/>
            <person name="Detter J.C."/>
            <person name="Han C."/>
            <person name="Tapia R."/>
            <person name="Larimer F."/>
            <person name="Land M."/>
            <person name="Hauser L."/>
            <person name="Kyrpides N."/>
            <person name="Mikhailova N."/>
            <person name="Balakrishnan V."/>
            <person name="Glasner J."/>
            <person name="Perna N.T."/>
        </authorList>
    </citation>
    <scope>NUCLEOTIDE SEQUENCE [LARGE SCALE GENOMIC DNA]</scope>
    <source>
        <strain evidence="5">Ech586</strain>
    </source>
</reference>
<dbReference type="SUPFAM" id="SSF52777">
    <property type="entry name" value="CoA-dependent acyltransferases"/>
    <property type="match status" value="1"/>
</dbReference>
<organism evidence="5 6">
    <name type="scientific">Dickeya zeae (strain Ech586)</name>
    <name type="common">Dickeya dadantii (strain Ech586)</name>
    <dbReference type="NCBI Taxonomy" id="590409"/>
    <lineage>
        <taxon>Bacteria</taxon>
        <taxon>Pseudomonadati</taxon>
        <taxon>Pseudomonadota</taxon>
        <taxon>Gammaproteobacteria</taxon>
        <taxon>Enterobacterales</taxon>
        <taxon>Pectobacteriaceae</taxon>
        <taxon>Dickeya</taxon>
        <taxon>Dickeya parazeae</taxon>
    </lineage>
</organism>
<evidence type="ECO:0000313" key="6">
    <source>
        <dbReference type="Proteomes" id="UP000001446"/>
    </source>
</evidence>
<dbReference type="Gene3D" id="3.30.559.10">
    <property type="entry name" value="Chloramphenicol acetyltransferase-like domain"/>
    <property type="match status" value="1"/>
</dbReference>
<dbReference type="GO" id="GO:0005737">
    <property type="term" value="C:cytoplasm"/>
    <property type="evidence" value="ECO:0007669"/>
    <property type="project" value="TreeGrafter"/>
</dbReference>
<dbReference type="Pfam" id="PF00198">
    <property type="entry name" value="2-oxoacid_dh"/>
    <property type="match status" value="2"/>
</dbReference>
<evidence type="ECO:0000256" key="2">
    <source>
        <dbReference type="ARBA" id="ARBA00022679"/>
    </source>
</evidence>
<dbReference type="InterPro" id="IPR023213">
    <property type="entry name" value="CAT-like_dom_sf"/>
</dbReference>
<dbReference type="OrthoDB" id="9805770at2"/>
<keyword evidence="2" id="KW-0808">Transferase</keyword>
<feature type="domain" description="2-oxoacid dehydrogenase acyltransferase catalytic" evidence="4">
    <location>
        <begin position="5"/>
        <end position="124"/>
    </location>
</feature>
<dbReference type="KEGG" id="ddc:Dd586_2354"/>
<evidence type="ECO:0000256" key="3">
    <source>
        <dbReference type="ARBA" id="ARBA00023315"/>
    </source>
</evidence>
<dbReference type="InterPro" id="IPR050743">
    <property type="entry name" value="2-oxoacid_DH_E2_comp"/>
</dbReference>
<dbReference type="EMBL" id="CP001836">
    <property type="protein sequence ID" value="ACZ77205.1"/>
    <property type="molecule type" value="Genomic_DNA"/>
</dbReference>
<dbReference type="HOGENOM" id="CLU_016733_2_3_6"/>
<evidence type="ECO:0000256" key="1">
    <source>
        <dbReference type="ARBA" id="ARBA00001938"/>
    </source>
</evidence>
<dbReference type="Proteomes" id="UP000001446">
    <property type="component" value="Chromosome"/>
</dbReference>
<keyword evidence="6" id="KW-1185">Reference proteome</keyword>
<accession>D2C1R1</accession>
<proteinExistence type="predicted"/>
<dbReference type="GO" id="GO:0031405">
    <property type="term" value="F:lipoic acid binding"/>
    <property type="evidence" value="ECO:0007669"/>
    <property type="project" value="TreeGrafter"/>
</dbReference>
<dbReference type="eggNOG" id="COG0508">
    <property type="taxonomic scope" value="Bacteria"/>
</dbReference>
<evidence type="ECO:0000313" key="5">
    <source>
        <dbReference type="EMBL" id="ACZ77205.1"/>
    </source>
</evidence>
<dbReference type="AlphaFoldDB" id="D2C1R1"/>
<dbReference type="GO" id="GO:0016407">
    <property type="term" value="F:acetyltransferase activity"/>
    <property type="evidence" value="ECO:0007669"/>
    <property type="project" value="TreeGrafter"/>
</dbReference>
<dbReference type="PANTHER" id="PTHR43178:SF5">
    <property type="entry name" value="LIPOAMIDE ACYLTRANSFERASE COMPONENT OF BRANCHED-CHAIN ALPHA-KETO ACID DEHYDROGENASE COMPLEX, MITOCHONDRIAL"/>
    <property type="match status" value="1"/>
</dbReference>
<dbReference type="RefSeq" id="WP_012885018.1">
    <property type="nucleotide sequence ID" value="NC_013592.1"/>
</dbReference>
<sequence>MKLLKVSRERRQTLSFLAISRGIPAITIMREIDVSRIVAAGMQRNMTAITIKAISEALNQFPQLNAMIKFGSDSTLICPDDISTRVTLEKTLNGVSGVYSRVIKHTEKLSVAEIGRALQQFKQEDAATSEHYKKIRFIQRLPTWLAGLLLRLAMLSPKLQAETWGSFTVTSLGKNGPDACIPISGSTFTFTVGVINERVSRSSHDMVLSHVVNLTMVFDHRVLDGRLASEFLTRIKSNMEGFALESSS</sequence>
<protein>
    <submittedName>
        <fullName evidence="5">Catalytic domain of components of various dehydrogenase complexes</fullName>
    </submittedName>
</protein>
<dbReference type="PANTHER" id="PTHR43178">
    <property type="entry name" value="DIHYDROLIPOAMIDE ACETYLTRANSFERASE COMPONENT OF PYRUVATE DEHYDROGENASE COMPLEX"/>
    <property type="match status" value="1"/>
</dbReference>
<gene>
    <name evidence="5" type="ordered locus">Dd586_2354</name>
</gene>
<name>D2C1R1_DICZ5</name>
<comment type="cofactor">
    <cofactor evidence="1">
        <name>(R)-lipoate</name>
        <dbReference type="ChEBI" id="CHEBI:83088"/>
    </cofactor>
</comment>